<sequence length="74" mass="8135">MPSCDACGAHVSRRYYRVRKGRDGDLHGCPSCADPATIERQAAGLDTRYRQRKTPDGEDIPRDAVATDGGQRDD</sequence>
<reference evidence="2 3" key="1">
    <citation type="journal article" date="2014" name="PLoS Genet.">
        <title>Phylogenetically driven sequencing of extremely halophilic archaea reveals strategies for static and dynamic osmo-response.</title>
        <authorList>
            <person name="Becker E.A."/>
            <person name="Seitzer P.M."/>
            <person name="Tritt A."/>
            <person name="Larsen D."/>
            <person name="Krusor M."/>
            <person name="Yao A.I."/>
            <person name="Wu D."/>
            <person name="Madern D."/>
            <person name="Eisen J.A."/>
            <person name="Darling A.E."/>
            <person name="Facciotti M.T."/>
        </authorList>
    </citation>
    <scope>NUCLEOTIDE SEQUENCE [LARGE SCALE GENOMIC DNA]</scope>
    <source>
        <strain evidence="2 3">ATCC 29715</strain>
    </source>
</reference>
<dbReference type="PATRIC" id="fig|662477.6.peg.2984"/>
<accession>M0IY62</accession>
<evidence type="ECO:0000256" key="1">
    <source>
        <dbReference type="SAM" id="MobiDB-lite"/>
    </source>
</evidence>
<gene>
    <name evidence="2" type="ORF">C437_15321</name>
</gene>
<dbReference type="AlphaFoldDB" id="M0IY62"/>
<proteinExistence type="predicted"/>
<evidence type="ECO:0000313" key="3">
    <source>
        <dbReference type="Proteomes" id="UP000011534"/>
    </source>
</evidence>
<feature type="region of interest" description="Disordered" evidence="1">
    <location>
        <begin position="43"/>
        <end position="74"/>
    </location>
</feature>
<dbReference type="InterPro" id="IPR055985">
    <property type="entry name" value="DUF7563"/>
</dbReference>
<dbReference type="Pfam" id="PF24444">
    <property type="entry name" value="DUF7563"/>
    <property type="match status" value="1"/>
</dbReference>
<organism evidence="2 3">
    <name type="scientific">Haloarcula vallismortis ATCC 29715</name>
    <dbReference type="NCBI Taxonomy" id="662477"/>
    <lineage>
        <taxon>Archaea</taxon>
        <taxon>Methanobacteriati</taxon>
        <taxon>Methanobacteriota</taxon>
        <taxon>Stenosarchaea group</taxon>
        <taxon>Halobacteria</taxon>
        <taxon>Halobacteriales</taxon>
        <taxon>Haloarculaceae</taxon>
        <taxon>Haloarcula</taxon>
    </lineage>
</organism>
<dbReference type="EMBL" id="AOLQ01000065">
    <property type="protein sequence ID" value="EMA01802.1"/>
    <property type="molecule type" value="Genomic_DNA"/>
</dbReference>
<name>M0IY62_HALVA</name>
<dbReference type="RefSeq" id="WP_004517838.1">
    <property type="nucleotide sequence ID" value="NZ_AOLQ01000065.1"/>
</dbReference>
<keyword evidence="3" id="KW-1185">Reference proteome</keyword>
<dbReference type="OrthoDB" id="195311at2157"/>
<dbReference type="Proteomes" id="UP000011534">
    <property type="component" value="Unassembled WGS sequence"/>
</dbReference>
<evidence type="ECO:0000313" key="2">
    <source>
        <dbReference type="EMBL" id="EMA01802.1"/>
    </source>
</evidence>
<comment type="caution">
    <text evidence="2">The sequence shown here is derived from an EMBL/GenBank/DDBJ whole genome shotgun (WGS) entry which is preliminary data.</text>
</comment>
<evidence type="ECO:0008006" key="4">
    <source>
        <dbReference type="Google" id="ProtNLM"/>
    </source>
</evidence>
<feature type="compositionally biased region" description="Basic and acidic residues" evidence="1">
    <location>
        <begin position="47"/>
        <end position="62"/>
    </location>
</feature>
<protein>
    <recommendedName>
        <fullName evidence="4">Small CPxCG-related zinc finger protein</fullName>
    </recommendedName>
</protein>